<keyword evidence="2" id="KW-0689">Ribosomal protein</keyword>
<evidence type="ECO:0000313" key="7">
    <source>
        <dbReference type="Proteomes" id="UP000800040"/>
    </source>
</evidence>
<reference evidence="6" key="1">
    <citation type="submission" date="2020-01" db="EMBL/GenBank/DDBJ databases">
        <authorList>
            <consortium name="DOE Joint Genome Institute"/>
            <person name="Haridas S."/>
            <person name="Albert R."/>
            <person name="Binder M."/>
            <person name="Bloem J."/>
            <person name="Labutti K."/>
            <person name="Salamov A."/>
            <person name="Andreopoulos B."/>
            <person name="Baker S.E."/>
            <person name="Barry K."/>
            <person name="Bills G."/>
            <person name="Bluhm B.H."/>
            <person name="Cannon C."/>
            <person name="Castanera R."/>
            <person name="Culley D.E."/>
            <person name="Daum C."/>
            <person name="Ezra D."/>
            <person name="Gonzalez J.B."/>
            <person name="Henrissat B."/>
            <person name="Kuo A."/>
            <person name="Liang C."/>
            <person name="Lipzen A."/>
            <person name="Lutzoni F."/>
            <person name="Magnuson J."/>
            <person name="Mondo S."/>
            <person name="Nolan M."/>
            <person name="Ohm R."/>
            <person name="Pangilinan J."/>
            <person name="Park H.-J."/>
            <person name="Ramirez L."/>
            <person name="Alfaro M."/>
            <person name="Sun H."/>
            <person name="Tritt A."/>
            <person name="Yoshinaga Y."/>
            <person name="Zwiers L.-H."/>
            <person name="Turgeon B.G."/>
            <person name="Goodwin S.B."/>
            <person name="Spatafora J.W."/>
            <person name="Crous P.W."/>
            <person name="Grigoriev I.V."/>
        </authorList>
    </citation>
    <scope>NUCLEOTIDE SEQUENCE</scope>
    <source>
        <strain evidence="6">P77</strain>
    </source>
</reference>
<dbReference type="OrthoDB" id="431691at2759"/>
<protein>
    <recommendedName>
        <fullName evidence="4">Large ribosomal subunit protein bL34m</fullName>
    </recommendedName>
</protein>
<evidence type="ECO:0000313" key="6">
    <source>
        <dbReference type="EMBL" id="KAF1829754.1"/>
    </source>
</evidence>
<dbReference type="InterPro" id="IPR000271">
    <property type="entry name" value="Ribosomal_bL34"/>
</dbReference>
<comment type="similarity">
    <text evidence="1">Belongs to the bacterial ribosomal protein bL34 family.</text>
</comment>
<dbReference type="Proteomes" id="UP000800040">
    <property type="component" value="Unassembled WGS sequence"/>
</dbReference>
<evidence type="ECO:0000256" key="2">
    <source>
        <dbReference type="ARBA" id="ARBA00022980"/>
    </source>
</evidence>
<dbReference type="GO" id="GO:0003735">
    <property type="term" value="F:structural constituent of ribosome"/>
    <property type="evidence" value="ECO:0007669"/>
    <property type="project" value="InterPro"/>
</dbReference>
<evidence type="ECO:0000256" key="4">
    <source>
        <dbReference type="ARBA" id="ARBA00035274"/>
    </source>
</evidence>
<dbReference type="EMBL" id="ML975426">
    <property type="protein sequence ID" value="KAF1829754.1"/>
    <property type="molecule type" value="Genomic_DNA"/>
</dbReference>
<accession>A0A6A5K5H0</accession>
<evidence type="ECO:0000256" key="5">
    <source>
        <dbReference type="SAM" id="MobiDB-lite"/>
    </source>
</evidence>
<dbReference type="GO" id="GO:0006412">
    <property type="term" value="P:translation"/>
    <property type="evidence" value="ECO:0007669"/>
    <property type="project" value="InterPro"/>
</dbReference>
<proteinExistence type="inferred from homology"/>
<organism evidence="6 7">
    <name type="scientific">Decorospora gaudefroyi</name>
    <dbReference type="NCBI Taxonomy" id="184978"/>
    <lineage>
        <taxon>Eukaryota</taxon>
        <taxon>Fungi</taxon>
        <taxon>Dikarya</taxon>
        <taxon>Ascomycota</taxon>
        <taxon>Pezizomycotina</taxon>
        <taxon>Dothideomycetes</taxon>
        <taxon>Pleosporomycetidae</taxon>
        <taxon>Pleosporales</taxon>
        <taxon>Pleosporineae</taxon>
        <taxon>Pleosporaceae</taxon>
        <taxon>Decorospora</taxon>
    </lineage>
</organism>
<feature type="region of interest" description="Disordered" evidence="5">
    <location>
        <begin position="56"/>
        <end position="81"/>
    </location>
</feature>
<dbReference type="Gene3D" id="1.10.287.3980">
    <property type="match status" value="1"/>
</dbReference>
<dbReference type="FunFam" id="1.10.287.3980:FF:000001">
    <property type="entry name" value="Mitochondrial ribosomal protein L34"/>
    <property type="match status" value="1"/>
</dbReference>
<keyword evidence="7" id="KW-1185">Reference proteome</keyword>
<name>A0A6A5K5H0_9PLEO</name>
<gene>
    <name evidence="6" type="ORF">BDW02DRAFT_573673</name>
</gene>
<sequence>MNASRCLRVAARPTSSPPSLLRRSMPRIAAPQRLPIPAPSQCRSISLLTPRRPMLARTCSPSTLPPPGQASSSLLGSSETLDLAGKMSAHPALGSMQIRCGPRDTYNPSHLVRKRRHGFLSRIRTKKGRKMIMRRLKKGRWNISH</sequence>
<dbReference type="PANTHER" id="PTHR14503">
    <property type="entry name" value="MITOCHONDRIAL RIBOSOMAL PROTEIN 34 FAMILY MEMBER"/>
    <property type="match status" value="1"/>
</dbReference>
<dbReference type="AlphaFoldDB" id="A0A6A5K5H0"/>
<keyword evidence="3" id="KW-0687">Ribonucleoprotein</keyword>
<dbReference type="NCBIfam" id="TIGR01030">
    <property type="entry name" value="rpmH_bact"/>
    <property type="match status" value="1"/>
</dbReference>
<dbReference type="GO" id="GO:0005762">
    <property type="term" value="C:mitochondrial large ribosomal subunit"/>
    <property type="evidence" value="ECO:0007669"/>
    <property type="project" value="TreeGrafter"/>
</dbReference>
<dbReference type="Pfam" id="PF00468">
    <property type="entry name" value="Ribosomal_L34"/>
    <property type="match status" value="1"/>
</dbReference>
<feature type="compositionally biased region" description="Polar residues" evidence="5">
    <location>
        <begin position="69"/>
        <end position="80"/>
    </location>
</feature>
<dbReference type="PANTHER" id="PTHR14503:SF4">
    <property type="entry name" value="LARGE RIBOSOMAL SUBUNIT PROTEIN BL34M"/>
    <property type="match status" value="1"/>
</dbReference>
<evidence type="ECO:0000256" key="1">
    <source>
        <dbReference type="ARBA" id="ARBA00010111"/>
    </source>
</evidence>
<evidence type="ECO:0000256" key="3">
    <source>
        <dbReference type="ARBA" id="ARBA00023274"/>
    </source>
</evidence>